<evidence type="ECO:0000313" key="2">
    <source>
        <dbReference type="Proteomes" id="UP000183567"/>
    </source>
</evidence>
<dbReference type="PANTHER" id="PTHR47793:SF1">
    <property type="entry name" value="HISTONE DEACETYLASE COMPLEX SUBUNIT CTI6"/>
    <property type="match status" value="1"/>
</dbReference>
<evidence type="ECO:0000313" key="1">
    <source>
        <dbReference type="EMBL" id="OJA19253.1"/>
    </source>
</evidence>
<reference evidence="1 2" key="1">
    <citation type="submission" date="2016-03" db="EMBL/GenBank/DDBJ databases">
        <title>Comparative genomics of the ectomycorrhizal sister species Rhizopogon vinicolor and Rhizopogon vesiculosus (Basidiomycota: Boletales) reveals a divergence of the mating type B locus.</title>
        <authorList>
            <person name="Mujic A.B."/>
            <person name="Kuo A."/>
            <person name="Tritt A."/>
            <person name="Lipzen A."/>
            <person name="Chen C."/>
            <person name="Johnson J."/>
            <person name="Sharma A."/>
            <person name="Barry K."/>
            <person name="Grigoriev I.V."/>
            <person name="Spatafora J.W."/>
        </authorList>
    </citation>
    <scope>NUCLEOTIDE SEQUENCE [LARGE SCALE GENOMIC DNA]</scope>
    <source>
        <strain evidence="1 2">AM-OR11-056</strain>
    </source>
</reference>
<proteinExistence type="predicted"/>
<dbReference type="OrthoDB" id="79252at2759"/>
<dbReference type="PANTHER" id="PTHR47793">
    <property type="entry name" value="HISTONE DEACETYLASE COMPLEX SUBUNIT CTI6"/>
    <property type="match status" value="1"/>
</dbReference>
<dbReference type="InterPro" id="IPR011011">
    <property type="entry name" value="Znf_FYVE_PHD"/>
</dbReference>
<name>A0A1J8QE70_9AGAM</name>
<dbReference type="GO" id="GO:0061188">
    <property type="term" value="P:negative regulation of rDNA heterochromatin formation"/>
    <property type="evidence" value="ECO:0007669"/>
    <property type="project" value="TreeGrafter"/>
</dbReference>
<dbReference type="Gene3D" id="3.30.40.10">
    <property type="entry name" value="Zinc/RING finger domain, C3HC4 (zinc finger)"/>
    <property type="match status" value="1"/>
</dbReference>
<comment type="caution">
    <text evidence="1">The sequence shown here is derived from an EMBL/GenBank/DDBJ whole genome shotgun (WGS) entry which is preliminary data.</text>
</comment>
<dbReference type="GO" id="GO:0033698">
    <property type="term" value="C:Rpd3L complex"/>
    <property type="evidence" value="ECO:0007669"/>
    <property type="project" value="TreeGrafter"/>
</dbReference>
<dbReference type="InterPro" id="IPR053051">
    <property type="entry name" value="HDAC_complex_subunit"/>
</dbReference>
<dbReference type="InterPro" id="IPR013083">
    <property type="entry name" value="Znf_RING/FYVE/PHD"/>
</dbReference>
<protein>
    <submittedName>
        <fullName evidence="1">Uncharacterized protein</fullName>
    </submittedName>
</protein>
<dbReference type="GO" id="GO:0070210">
    <property type="term" value="C:Rpd3L-Expanded complex"/>
    <property type="evidence" value="ECO:0007669"/>
    <property type="project" value="TreeGrafter"/>
</dbReference>
<gene>
    <name evidence="1" type="ORF">AZE42_11087</name>
</gene>
<keyword evidence="2" id="KW-1185">Reference proteome</keyword>
<dbReference type="AlphaFoldDB" id="A0A1J8QE70"/>
<dbReference type="Proteomes" id="UP000183567">
    <property type="component" value="Unassembled WGS sequence"/>
</dbReference>
<dbReference type="STRING" id="180088.A0A1J8QE70"/>
<dbReference type="GO" id="GO:0061186">
    <property type="term" value="P:negative regulation of silent mating-type cassette heterochromatin formation"/>
    <property type="evidence" value="ECO:0007669"/>
    <property type="project" value="TreeGrafter"/>
</dbReference>
<organism evidence="1 2">
    <name type="scientific">Rhizopogon vesiculosus</name>
    <dbReference type="NCBI Taxonomy" id="180088"/>
    <lineage>
        <taxon>Eukaryota</taxon>
        <taxon>Fungi</taxon>
        <taxon>Dikarya</taxon>
        <taxon>Basidiomycota</taxon>
        <taxon>Agaricomycotina</taxon>
        <taxon>Agaricomycetes</taxon>
        <taxon>Agaricomycetidae</taxon>
        <taxon>Boletales</taxon>
        <taxon>Suillineae</taxon>
        <taxon>Rhizopogonaceae</taxon>
        <taxon>Rhizopogon</taxon>
    </lineage>
</organism>
<dbReference type="EMBL" id="LVVM01001116">
    <property type="protein sequence ID" value="OJA19253.1"/>
    <property type="molecule type" value="Genomic_DNA"/>
</dbReference>
<accession>A0A1J8QE70</accession>
<feature type="non-terminal residue" evidence="1">
    <location>
        <position position="115"/>
    </location>
</feature>
<dbReference type="SUPFAM" id="SSF57903">
    <property type="entry name" value="FYVE/PHD zinc finger"/>
    <property type="match status" value="1"/>
</dbReference>
<dbReference type="Pfam" id="PF20826">
    <property type="entry name" value="PHD_5"/>
    <property type="match status" value="1"/>
</dbReference>
<sequence length="115" mass="13384">MVCHTQLYIDISLNFLTEEDADAGEFMVQCEICYVWQHGLCMGHQHEADLQDEYHCEKCKPEHHQELLKRFTEKTRQSSEKHIAQASRLSRPHSPTHLLRRTTMSGCDVALDESN</sequence>